<organism evidence="2 4">
    <name type="scientific">Corynebacterium imitans</name>
    <dbReference type="NCBI Taxonomy" id="156978"/>
    <lineage>
        <taxon>Bacteria</taxon>
        <taxon>Bacillati</taxon>
        <taxon>Actinomycetota</taxon>
        <taxon>Actinomycetes</taxon>
        <taxon>Mycobacteriales</taxon>
        <taxon>Corynebacteriaceae</taxon>
        <taxon>Corynebacterium</taxon>
    </lineage>
</organism>
<reference evidence="2 4" key="1">
    <citation type="submission" date="2014-08" db="EMBL/GenBank/DDBJ databases">
        <title>Complete genome sequence of Corynebacterium imitans DSM 44264, isolated from a five-month-old boy with suspected pharyngeal diphtheria.</title>
        <authorList>
            <person name="Mollmann S."/>
            <person name="Albersmeier A."/>
            <person name="Ruckert C."/>
            <person name="Tauch A."/>
        </authorList>
    </citation>
    <scope>NUCLEOTIDE SEQUENCE [LARGE SCALE GENOMIC DNA]</scope>
    <source>
        <strain evidence="2 4">DSM 44264</strain>
    </source>
</reference>
<reference evidence="3 5" key="2">
    <citation type="submission" date="2017-06" db="EMBL/GenBank/DDBJ databases">
        <authorList>
            <consortium name="Pathogen Informatics"/>
        </authorList>
    </citation>
    <scope>NUCLEOTIDE SEQUENCE [LARGE SCALE GENOMIC DNA]</scope>
    <source>
        <strain evidence="3 5">NCTC13015</strain>
    </source>
</reference>
<keyword evidence="4" id="KW-1185">Reference proteome</keyword>
<dbReference type="Pfam" id="PF01906">
    <property type="entry name" value="YbjQ_1"/>
    <property type="match status" value="1"/>
</dbReference>
<protein>
    <submittedName>
        <fullName evidence="3">Domain of uncharacterized function (DUF74)</fullName>
    </submittedName>
</protein>
<gene>
    <name evidence="3" type="primary">ybjQ</name>
    <name evidence="2" type="ORF">CIMIT_00465</name>
    <name evidence="3" type="ORF">SAMEA4535761_00157</name>
</gene>
<proteinExistence type="inferred from homology"/>
<dbReference type="EMBL" id="LT906467">
    <property type="protein sequence ID" value="SNV53245.1"/>
    <property type="molecule type" value="Genomic_DNA"/>
</dbReference>
<dbReference type="OrthoDB" id="9796448at2"/>
<dbReference type="KEGG" id="cii:CIMIT_00465"/>
<evidence type="ECO:0000256" key="1">
    <source>
        <dbReference type="ARBA" id="ARBA00010751"/>
    </source>
</evidence>
<dbReference type="AlphaFoldDB" id="A0A076NNP9"/>
<sequence length="98" mass="10561">MILTMTPNVEGRQITEYMRVIGGETIIGLAMFRDFAGRVQSQEGEVIQARDSALNELWNRAQQMGADAVVSVDVQYDALGADNGLLMVTATGTAVKLA</sequence>
<evidence type="ECO:0000313" key="4">
    <source>
        <dbReference type="Proteomes" id="UP000028780"/>
    </source>
</evidence>
<dbReference type="HOGENOM" id="CLU_117144_3_2_11"/>
<dbReference type="Proteomes" id="UP000215374">
    <property type="component" value="Chromosome 1"/>
</dbReference>
<dbReference type="SUPFAM" id="SSF117782">
    <property type="entry name" value="YbjQ-like"/>
    <property type="match status" value="1"/>
</dbReference>
<dbReference type="Proteomes" id="UP000028780">
    <property type="component" value="Chromosome"/>
</dbReference>
<dbReference type="RefSeq" id="WP_038587648.1">
    <property type="nucleotide sequence ID" value="NZ_CP009211.1"/>
</dbReference>
<dbReference type="InterPro" id="IPR002765">
    <property type="entry name" value="UPF0145_YbjQ-like"/>
</dbReference>
<comment type="similarity">
    <text evidence="1">Belongs to the UPF0145 family.</text>
</comment>
<evidence type="ECO:0000313" key="5">
    <source>
        <dbReference type="Proteomes" id="UP000215374"/>
    </source>
</evidence>
<dbReference type="PANTHER" id="PTHR34068">
    <property type="entry name" value="UPF0145 PROTEIN YBJQ"/>
    <property type="match status" value="1"/>
</dbReference>
<dbReference type="Gene3D" id="3.30.110.70">
    <property type="entry name" value="Hypothetical protein apc22750. Chain B"/>
    <property type="match status" value="1"/>
</dbReference>
<dbReference type="EMBL" id="CP009211">
    <property type="protein sequence ID" value="AIJ32597.1"/>
    <property type="molecule type" value="Genomic_DNA"/>
</dbReference>
<dbReference type="InterPro" id="IPR035439">
    <property type="entry name" value="UPF0145_dom_sf"/>
</dbReference>
<evidence type="ECO:0000313" key="3">
    <source>
        <dbReference type="EMBL" id="SNV53245.1"/>
    </source>
</evidence>
<accession>A0A076NNP9</accession>
<dbReference type="PANTHER" id="PTHR34068:SF1">
    <property type="entry name" value="UPF0145 PROTEIN YBJQ"/>
    <property type="match status" value="1"/>
</dbReference>
<name>A0A076NNP9_9CORY</name>
<dbReference type="STRING" id="156978.CIMIT_00465"/>
<dbReference type="eggNOG" id="COG0393">
    <property type="taxonomic scope" value="Bacteria"/>
</dbReference>
<evidence type="ECO:0000313" key="2">
    <source>
        <dbReference type="EMBL" id="AIJ32597.1"/>
    </source>
</evidence>